<feature type="compositionally biased region" description="Acidic residues" evidence="1">
    <location>
        <begin position="202"/>
        <end position="227"/>
    </location>
</feature>
<gene>
    <name evidence="3" type="ORF">E2C01_019325</name>
</gene>
<evidence type="ECO:0000256" key="1">
    <source>
        <dbReference type="SAM" id="MobiDB-lite"/>
    </source>
</evidence>
<name>A0A5B7DXA1_PORTR</name>
<dbReference type="SUPFAM" id="SSF50249">
    <property type="entry name" value="Nucleic acid-binding proteins"/>
    <property type="match status" value="1"/>
</dbReference>
<keyword evidence="4" id="KW-1185">Reference proteome</keyword>
<dbReference type="GO" id="GO:0003676">
    <property type="term" value="F:nucleic acid binding"/>
    <property type="evidence" value="ECO:0007669"/>
    <property type="project" value="InterPro"/>
</dbReference>
<dbReference type="AlphaFoldDB" id="A0A5B7DXA1"/>
<accession>A0A5B7DXA1</accession>
<evidence type="ECO:0000313" key="4">
    <source>
        <dbReference type="Proteomes" id="UP000324222"/>
    </source>
</evidence>
<evidence type="ECO:0000259" key="2">
    <source>
        <dbReference type="Pfam" id="PF00313"/>
    </source>
</evidence>
<feature type="domain" description="CSD" evidence="2">
    <location>
        <begin position="64"/>
        <end position="106"/>
    </location>
</feature>
<dbReference type="Pfam" id="PF00313">
    <property type="entry name" value="CSD"/>
    <property type="match status" value="1"/>
</dbReference>
<reference evidence="3 4" key="1">
    <citation type="submission" date="2019-05" db="EMBL/GenBank/DDBJ databases">
        <title>Another draft genome of Portunus trituberculatus and its Hox gene families provides insights of decapod evolution.</title>
        <authorList>
            <person name="Jeong J.-H."/>
            <person name="Song I."/>
            <person name="Kim S."/>
            <person name="Choi T."/>
            <person name="Kim D."/>
            <person name="Ryu S."/>
            <person name="Kim W."/>
        </authorList>
    </citation>
    <scope>NUCLEOTIDE SEQUENCE [LARGE SCALE GENOMIC DNA]</scope>
    <source>
        <tissue evidence="3">Muscle</tissue>
    </source>
</reference>
<proteinExistence type="predicted"/>
<dbReference type="Gene3D" id="2.40.50.140">
    <property type="entry name" value="Nucleic acid-binding proteins"/>
    <property type="match status" value="1"/>
</dbReference>
<sequence>MSSQYKEERAIKEIVKKNVTPTRLDTTIKLIIYYQSRNKETNEKSTTQEDHVIYEHKCNTTSAKTYVFVHYTGLKRSLKRRLPREGDKVHFTVCEGDKGPEAREVARTGQNSKAGIPSPKPLRRTWDMEVKITACICTAKALAGSNPRRLQVLIPLLLKHNGLPGIRIPQQAFGTSYSHTPRPPRSHQLLRQDDDQPCHDDPAEEAATIEEEEEEGEDEIVDVEGSDSDQPPPSRRRRLDNTQ</sequence>
<feature type="compositionally biased region" description="Basic and acidic residues" evidence="1">
    <location>
        <begin position="190"/>
        <end position="201"/>
    </location>
</feature>
<organism evidence="3 4">
    <name type="scientific">Portunus trituberculatus</name>
    <name type="common">Swimming crab</name>
    <name type="synonym">Neptunus trituberculatus</name>
    <dbReference type="NCBI Taxonomy" id="210409"/>
    <lineage>
        <taxon>Eukaryota</taxon>
        <taxon>Metazoa</taxon>
        <taxon>Ecdysozoa</taxon>
        <taxon>Arthropoda</taxon>
        <taxon>Crustacea</taxon>
        <taxon>Multicrustacea</taxon>
        <taxon>Malacostraca</taxon>
        <taxon>Eumalacostraca</taxon>
        <taxon>Eucarida</taxon>
        <taxon>Decapoda</taxon>
        <taxon>Pleocyemata</taxon>
        <taxon>Brachyura</taxon>
        <taxon>Eubrachyura</taxon>
        <taxon>Portunoidea</taxon>
        <taxon>Portunidae</taxon>
        <taxon>Portuninae</taxon>
        <taxon>Portunus</taxon>
    </lineage>
</organism>
<dbReference type="Proteomes" id="UP000324222">
    <property type="component" value="Unassembled WGS sequence"/>
</dbReference>
<protein>
    <recommendedName>
        <fullName evidence="2">CSD domain-containing protein</fullName>
    </recommendedName>
</protein>
<dbReference type="OrthoDB" id="203339at2759"/>
<feature type="region of interest" description="Disordered" evidence="1">
    <location>
        <begin position="173"/>
        <end position="243"/>
    </location>
</feature>
<dbReference type="InterPro" id="IPR012340">
    <property type="entry name" value="NA-bd_OB-fold"/>
</dbReference>
<dbReference type="EMBL" id="VSRR010001567">
    <property type="protein sequence ID" value="MPC26190.1"/>
    <property type="molecule type" value="Genomic_DNA"/>
</dbReference>
<feature type="compositionally biased region" description="Basic residues" evidence="1">
    <location>
        <begin position="234"/>
        <end position="243"/>
    </location>
</feature>
<comment type="caution">
    <text evidence="3">The sequence shown here is derived from an EMBL/GenBank/DDBJ whole genome shotgun (WGS) entry which is preliminary data.</text>
</comment>
<evidence type="ECO:0000313" key="3">
    <source>
        <dbReference type="EMBL" id="MPC26190.1"/>
    </source>
</evidence>
<dbReference type="InterPro" id="IPR002059">
    <property type="entry name" value="CSP_DNA-bd"/>
</dbReference>